<gene>
    <name evidence="2" type="ORF">BEL07_14290</name>
</gene>
<dbReference type="Gene3D" id="3.10.180.10">
    <property type="entry name" value="2,3-Dihydroxybiphenyl 1,2-Dioxygenase, domain 1"/>
    <property type="match status" value="1"/>
</dbReference>
<dbReference type="InterPro" id="IPR029068">
    <property type="entry name" value="Glyas_Bleomycin-R_OHBP_Dase"/>
</dbReference>
<dbReference type="InterPro" id="IPR037523">
    <property type="entry name" value="VOC_core"/>
</dbReference>
<evidence type="ECO:0000259" key="1">
    <source>
        <dbReference type="PROSITE" id="PS51819"/>
    </source>
</evidence>
<dbReference type="EMBL" id="MCHX01000030">
    <property type="protein sequence ID" value="OFJ53062.1"/>
    <property type="molecule type" value="Genomic_DNA"/>
</dbReference>
<dbReference type="PANTHER" id="PTHR36437:SF2">
    <property type="entry name" value="GLYOXALASE_BLEOMYCIN RESISTANCE PROTEIN_DIOXYGENASE"/>
    <property type="match status" value="1"/>
</dbReference>
<evidence type="ECO:0000313" key="2">
    <source>
        <dbReference type="EMBL" id="OFJ53062.1"/>
    </source>
</evidence>
<keyword evidence="3" id="KW-1185">Reference proteome</keyword>
<comment type="caution">
    <text evidence="2">The sequence shown here is derived from an EMBL/GenBank/DDBJ whole genome shotgun (WGS) entry which is preliminary data.</text>
</comment>
<dbReference type="InterPro" id="IPR004360">
    <property type="entry name" value="Glyas_Fos-R_dOase_dom"/>
</dbReference>
<feature type="domain" description="VOC" evidence="1">
    <location>
        <begin position="2"/>
        <end position="127"/>
    </location>
</feature>
<dbReference type="SUPFAM" id="SSF54593">
    <property type="entry name" value="Glyoxalase/Bleomycin resistance protein/Dihydroxybiphenyl dioxygenase"/>
    <property type="match status" value="1"/>
</dbReference>
<proteinExistence type="predicted"/>
<evidence type="ECO:0000313" key="3">
    <source>
        <dbReference type="Proteomes" id="UP000178953"/>
    </source>
</evidence>
<sequence length="130" mass="14354">MRIGLTSILVDDQDRALRFYTEALGFALKHDVPMGVHRWITVVSPEQPDGTELVLEPDEHPAARPFKEALVSDGIPFTAFTVDNVEAEYRCLTRLGVRFTQPPTAMGPVTTAVFDDTCGNLIQIQTPTPT</sequence>
<dbReference type="Pfam" id="PF00903">
    <property type="entry name" value="Glyoxalase"/>
    <property type="match status" value="1"/>
</dbReference>
<dbReference type="CDD" id="cd07263">
    <property type="entry name" value="VOC_like"/>
    <property type="match status" value="1"/>
</dbReference>
<dbReference type="AlphaFoldDB" id="A0A1E8Q3A3"/>
<dbReference type="OrthoDB" id="197463at2"/>
<dbReference type="PANTHER" id="PTHR36437">
    <property type="entry name" value="GLYOXALASE/BLEOMYCIN RESISTANCE PROTEIN/DIOXYGENASE"/>
    <property type="match status" value="1"/>
</dbReference>
<reference evidence="2 3" key="1">
    <citation type="submission" date="2016-09" db="EMBL/GenBank/DDBJ databases">
        <title>genome sequence of Mycobacterium sp. 739 SCH.</title>
        <authorList>
            <person name="Greninger A.L."/>
            <person name="Qin X."/>
            <person name="Jerome K."/>
            <person name="Vora S."/>
            <person name="Quinn K."/>
        </authorList>
    </citation>
    <scope>NUCLEOTIDE SEQUENCE [LARGE SCALE GENOMIC DNA]</scope>
    <source>
        <strain evidence="2 3">SCH</strain>
    </source>
</reference>
<protein>
    <submittedName>
        <fullName evidence="2">Bleomycin resistance protein</fullName>
    </submittedName>
</protein>
<dbReference type="RefSeq" id="WP_070353773.1">
    <property type="nucleotide sequence ID" value="NZ_CP043474.1"/>
</dbReference>
<organism evidence="2 3">
    <name type="scientific">Mycolicibacterium grossiae</name>
    <dbReference type="NCBI Taxonomy" id="1552759"/>
    <lineage>
        <taxon>Bacteria</taxon>
        <taxon>Bacillati</taxon>
        <taxon>Actinomycetota</taxon>
        <taxon>Actinomycetes</taxon>
        <taxon>Mycobacteriales</taxon>
        <taxon>Mycobacteriaceae</taxon>
        <taxon>Mycolicibacterium</taxon>
    </lineage>
</organism>
<accession>A0A1E8Q3A3</accession>
<dbReference type="Proteomes" id="UP000178953">
    <property type="component" value="Unassembled WGS sequence"/>
</dbReference>
<name>A0A1E8Q3A3_9MYCO</name>
<dbReference type="PROSITE" id="PS51819">
    <property type="entry name" value="VOC"/>
    <property type="match status" value="1"/>
</dbReference>